<dbReference type="PROSITE" id="PS00374">
    <property type="entry name" value="MGMT"/>
    <property type="match status" value="1"/>
</dbReference>
<feature type="domain" description="Methylated-DNA-[protein]-cysteine S-methyltransferase DNA binding" evidence="9">
    <location>
        <begin position="81"/>
        <end position="160"/>
    </location>
</feature>
<dbReference type="InterPro" id="IPR036217">
    <property type="entry name" value="MethylDNA_cys_MeTrfase_DNAb"/>
</dbReference>
<comment type="catalytic activity">
    <reaction evidence="7 8">
        <text>a 6-O-methyl-2'-deoxyguanosine in DNA + L-cysteinyl-[protein] = S-methyl-L-cysteinyl-[protein] + a 2'-deoxyguanosine in DNA</text>
        <dbReference type="Rhea" id="RHEA:24000"/>
        <dbReference type="Rhea" id="RHEA-COMP:10131"/>
        <dbReference type="Rhea" id="RHEA-COMP:10132"/>
        <dbReference type="Rhea" id="RHEA-COMP:11367"/>
        <dbReference type="Rhea" id="RHEA-COMP:11368"/>
        <dbReference type="ChEBI" id="CHEBI:29950"/>
        <dbReference type="ChEBI" id="CHEBI:82612"/>
        <dbReference type="ChEBI" id="CHEBI:85445"/>
        <dbReference type="ChEBI" id="CHEBI:85448"/>
        <dbReference type="EC" id="2.1.1.63"/>
    </reaction>
</comment>
<gene>
    <name evidence="11" type="ORF">GCM10010357_08450</name>
</gene>
<evidence type="ECO:0000259" key="9">
    <source>
        <dbReference type="Pfam" id="PF01035"/>
    </source>
</evidence>
<proteinExistence type="inferred from homology"/>
<evidence type="ECO:0000256" key="4">
    <source>
        <dbReference type="ARBA" id="ARBA00022679"/>
    </source>
</evidence>
<comment type="function">
    <text evidence="8">Involved in the cellular defense against the biological effects of O6-methylguanine (O6-MeG) and O4-methylthymine (O4-MeT) in DNA. Repairs the methylated nucleobase in DNA by stoichiometrically transferring the methyl group to a cysteine residue in the enzyme. This is a suicide reaction: the enzyme is irreversibly inactivated.</text>
</comment>
<dbReference type="Pfam" id="PF01035">
    <property type="entry name" value="DNA_binding_1"/>
    <property type="match status" value="1"/>
</dbReference>
<evidence type="ECO:0000259" key="10">
    <source>
        <dbReference type="Pfam" id="PF02870"/>
    </source>
</evidence>
<evidence type="ECO:0000256" key="2">
    <source>
        <dbReference type="ARBA" id="ARBA00022490"/>
    </source>
</evidence>
<keyword evidence="5 8" id="KW-0227">DNA damage</keyword>
<keyword evidence="12" id="KW-1185">Reference proteome</keyword>
<evidence type="ECO:0000256" key="7">
    <source>
        <dbReference type="ARBA" id="ARBA00049348"/>
    </source>
</evidence>
<name>A0ABN0YBI9_9ACTN</name>
<dbReference type="EC" id="2.1.1.63" evidence="8"/>
<evidence type="ECO:0000313" key="12">
    <source>
        <dbReference type="Proteomes" id="UP001500879"/>
    </source>
</evidence>
<keyword evidence="4 8" id="KW-0808">Transferase</keyword>
<dbReference type="InterPro" id="IPR036631">
    <property type="entry name" value="MGMT_N_sf"/>
</dbReference>
<keyword evidence="6 8" id="KW-0234">DNA repair</keyword>
<comment type="catalytic activity">
    <reaction evidence="1 8">
        <text>a 4-O-methyl-thymidine in DNA + L-cysteinyl-[protein] = a thymidine in DNA + S-methyl-L-cysteinyl-[protein]</text>
        <dbReference type="Rhea" id="RHEA:53428"/>
        <dbReference type="Rhea" id="RHEA-COMP:10131"/>
        <dbReference type="Rhea" id="RHEA-COMP:10132"/>
        <dbReference type="Rhea" id="RHEA-COMP:13555"/>
        <dbReference type="Rhea" id="RHEA-COMP:13556"/>
        <dbReference type="ChEBI" id="CHEBI:29950"/>
        <dbReference type="ChEBI" id="CHEBI:82612"/>
        <dbReference type="ChEBI" id="CHEBI:137386"/>
        <dbReference type="ChEBI" id="CHEBI:137387"/>
        <dbReference type="EC" id="2.1.1.63"/>
    </reaction>
</comment>
<dbReference type="PANTHER" id="PTHR10815">
    <property type="entry name" value="METHYLATED-DNA--PROTEIN-CYSTEINE METHYLTRANSFERASE"/>
    <property type="match status" value="1"/>
</dbReference>
<evidence type="ECO:0000256" key="5">
    <source>
        <dbReference type="ARBA" id="ARBA00022763"/>
    </source>
</evidence>
<comment type="miscellaneous">
    <text evidence="8">This enzyme catalyzes only one turnover and therefore is not strictly catalytic. According to one definition, an enzyme is a biocatalyst that acts repeatedly and over many reaction cycles.</text>
</comment>
<accession>A0ABN0YBI9</accession>
<evidence type="ECO:0000256" key="3">
    <source>
        <dbReference type="ARBA" id="ARBA00022603"/>
    </source>
</evidence>
<evidence type="ECO:0000256" key="1">
    <source>
        <dbReference type="ARBA" id="ARBA00001286"/>
    </source>
</evidence>
<reference evidence="11 12" key="1">
    <citation type="journal article" date="2019" name="Int. J. Syst. Evol. Microbiol.">
        <title>The Global Catalogue of Microorganisms (GCM) 10K type strain sequencing project: providing services to taxonomists for standard genome sequencing and annotation.</title>
        <authorList>
            <consortium name="The Broad Institute Genomics Platform"/>
            <consortium name="The Broad Institute Genome Sequencing Center for Infectious Disease"/>
            <person name="Wu L."/>
            <person name="Ma J."/>
        </authorList>
    </citation>
    <scope>NUCLEOTIDE SEQUENCE [LARGE SCALE GENOMIC DNA]</scope>
    <source>
        <strain evidence="11 12">JCM 4788</strain>
    </source>
</reference>
<dbReference type="Proteomes" id="UP001500879">
    <property type="component" value="Unassembled WGS sequence"/>
</dbReference>
<evidence type="ECO:0000313" key="11">
    <source>
        <dbReference type="EMBL" id="GAA0390066.1"/>
    </source>
</evidence>
<dbReference type="InterPro" id="IPR036388">
    <property type="entry name" value="WH-like_DNA-bd_sf"/>
</dbReference>
<dbReference type="SUPFAM" id="SSF46767">
    <property type="entry name" value="Methylated DNA-protein cysteine methyltransferase, C-terminal domain"/>
    <property type="match status" value="1"/>
</dbReference>
<dbReference type="InterPro" id="IPR014048">
    <property type="entry name" value="MethylDNA_cys_MeTrfase_DNA-bd"/>
</dbReference>
<dbReference type="InterPro" id="IPR001497">
    <property type="entry name" value="MethylDNA_cys_MeTrfase_AS"/>
</dbReference>
<dbReference type="NCBIfam" id="TIGR00589">
    <property type="entry name" value="ogt"/>
    <property type="match status" value="1"/>
</dbReference>
<dbReference type="InterPro" id="IPR023546">
    <property type="entry name" value="MGMT"/>
</dbReference>
<dbReference type="EMBL" id="BAAABX010000007">
    <property type="protein sequence ID" value="GAA0390066.1"/>
    <property type="molecule type" value="Genomic_DNA"/>
</dbReference>
<protein>
    <recommendedName>
        <fullName evidence="8">Methylated-DNA--protein-cysteine methyltransferase</fullName>
        <ecNumber evidence="8">2.1.1.63</ecNumber>
    </recommendedName>
    <alternativeName>
        <fullName evidence="8">6-O-methylguanine-DNA methyltransferase</fullName>
        <shortName evidence="8">MGMT</shortName>
    </alternativeName>
    <alternativeName>
        <fullName evidence="8">O-6-methylguanine-DNA-alkyltransferase</fullName>
    </alternativeName>
</protein>
<evidence type="ECO:0000256" key="6">
    <source>
        <dbReference type="ARBA" id="ARBA00023204"/>
    </source>
</evidence>
<keyword evidence="3 8" id="KW-0489">Methyltransferase</keyword>
<organism evidence="11 12">
    <name type="scientific">Streptomyces luteireticuli</name>
    <dbReference type="NCBI Taxonomy" id="173858"/>
    <lineage>
        <taxon>Bacteria</taxon>
        <taxon>Bacillati</taxon>
        <taxon>Actinomycetota</taxon>
        <taxon>Actinomycetes</taxon>
        <taxon>Kitasatosporales</taxon>
        <taxon>Streptomycetaceae</taxon>
        <taxon>Streptomyces</taxon>
    </lineage>
</organism>
<dbReference type="Pfam" id="PF02870">
    <property type="entry name" value="Methyltransf_1N"/>
    <property type="match status" value="1"/>
</dbReference>
<dbReference type="CDD" id="cd06445">
    <property type="entry name" value="ATase"/>
    <property type="match status" value="1"/>
</dbReference>
<sequence>MMSVVHTVLESPYGPLTLVATDGLLSHLYMTDQRHRPPEEDFGAPGDPGDAPFAETARQLKSYFDGESTHFDLPLGLHGTPFQRRVWAGLQEIPYGVTVSYGELAERIGAPGASRAVGLANGRNPVGIIVPCHRVVGADGSLTGYGGGLDRKRRLLAFERGVAGAGEQEGLF</sequence>
<dbReference type="Gene3D" id="3.30.160.70">
    <property type="entry name" value="Methylated DNA-protein cysteine methyltransferase domain"/>
    <property type="match status" value="1"/>
</dbReference>
<comment type="similarity">
    <text evidence="8">Belongs to the MGMT family.</text>
</comment>
<keyword evidence="2 8" id="KW-0963">Cytoplasm</keyword>
<dbReference type="InterPro" id="IPR008332">
    <property type="entry name" value="MethylG_MeTrfase_N"/>
</dbReference>
<comment type="caution">
    <text evidence="11">The sequence shown here is derived from an EMBL/GenBank/DDBJ whole genome shotgun (WGS) entry which is preliminary data.</text>
</comment>
<feature type="domain" description="Methylguanine DNA methyltransferase ribonuclease-like" evidence="10">
    <location>
        <begin position="4"/>
        <end position="75"/>
    </location>
</feature>
<feature type="active site" description="Nucleophile; methyl group acceptor" evidence="8">
    <location>
        <position position="132"/>
    </location>
</feature>
<dbReference type="SUPFAM" id="SSF53155">
    <property type="entry name" value="Methylated DNA-protein cysteine methyltransferase domain"/>
    <property type="match status" value="1"/>
</dbReference>
<comment type="subcellular location">
    <subcellularLocation>
        <location evidence="8">Cytoplasm</location>
    </subcellularLocation>
</comment>
<evidence type="ECO:0000256" key="8">
    <source>
        <dbReference type="HAMAP-Rule" id="MF_00772"/>
    </source>
</evidence>
<dbReference type="Gene3D" id="1.10.10.10">
    <property type="entry name" value="Winged helix-like DNA-binding domain superfamily/Winged helix DNA-binding domain"/>
    <property type="match status" value="1"/>
</dbReference>
<dbReference type="HAMAP" id="MF_00772">
    <property type="entry name" value="OGT"/>
    <property type="match status" value="1"/>
</dbReference>
<dbReference type="PANTHER" id="PTHR10815:SF5">
    <property type="entry name" value="METHYLATED-DNA--PROTEIN-CYSTEINE METHYLTRANSFERASE"/>
    <property type="match status" value="1"/>
</dbReference>